<dbReference type="RefSeq" id="WP_182484938.1">
    <property type="nucleotide sequence ID" value="NZ_JACGWU010000005.1"/>
</dbReference>
<dbReference type="GO" id="GO:0000010">
    <property type="term" value="F:heptaprenyl diphosphate synthase activity"/>
    <property type="evidence" value="ECO:0007669"/>
    <property type="project" value="UniProtKB-EC"/>
</dbReference>
<evidence type="ECO:0000313" key="8">
    <source>
        <dbReference type="Proteomes" id="UP000524237"/>
    </source>
</evidence>
<evidence type="ECO:0000256" key="5">
    <source>
        <dbReference type="ARBA" id="ARBA00022842"/>
    </source>
</evidence>
<evidence type="ECO:0000256" key="3">
    <source>
        <dbReference type="ARBA" id="ARBA00022679"/>
    </source>
</evidence>
<dbReference type="SFLD" id="SFLDS00005">
    <property type="entry name" value="Isoprenoid_Synthase_Type_I"/>
    <property type="match status" value="1"/>
</dbReference>
<evidence type="ECO:0000256" key="1">
    <source>
        <dbReference type="ARBA" id="ARBA00001946"/>
    </source>
</evidence>
<evidence type="ECO:0000313" key="7">
    <source>
        <dbReference type="EMBL" id="MBA8829504.1"/>
    </source>
</evidence>
<dbReference type="PANTHER" id="PTHR12001:SF69">
    <property type="entry name" value="ALL TRANS-POLYPRENYL-DIPHOSPHATE SYNTHASE PDSS1"/>
    <property type="match status" value="1"/>
</dbReference>
<dbReference type="PROSITE" id="PS00444">
    <property type="entry name" value="POLYPRENYL_SYNTHASE_2"/>
    <property type="match status" value="1"/>
</dbReference>
<reference evidence="7 8" key="1">
    <citation type="submission" date="2020-07" db="EMBL/GenBank/DDBJ databases">
        <title>Sequencing the genomes of 1000 actinobacteria strains.</title>
        <authorList>
            <person name="Klenk H.-P."/>
        </authorList>
    </citation>
    <scope>NUCLEOTIDE SEQUENCE [LARGE SCALE GENOMIC DNA]</scope>
    <source>
        <strain evidence="7 8">DSM 23737</strain>
    </source>
</reference>
<dbReference type="AlphaFoldDB" id="A0A7W3PP34"/>
<comment type="similarity">
    <text evidence="2 6">Belongs to the FPP/GGPP synthase family.</text>
</comment>
<gene>
    <name evidence="7" type="ORF">FB555_001613</name>
</gene>
<dbReference type="InterPro" id="IPR000092">
    <property type="entry name" value="Polyprenyl_synt"/>
</dbReference>
<evidence type="ECO:0000256" key="2">
    <source>
        <dbReference type="ARBA" id="ARBA00006706"/>
    </source>
</evidence>
<dbReference type="GO" id="GO:0046872">
    <property type="term" value="F:metal ion binding"/>
    <property type="evidence" value="ECO:0007669"/>
    <property type="project" value="UniProtKB-KW"/>
</dbReference>
<keyword evidence="3 6" id="KW-0808">Transferase</keyword>
<comment type="caution">
    <text evidence="7">The sequence shown here is derived from an EMBL/GenBank/DDBJ whole genome shotgun (WGS) entry which is preliminary data.</text>
</comment>
<dbReference type="Proteomes" id="UP000524237">
    <property type="component" value="Unassembled WGS sequence"/>
</dbReference>
<protein>
    <submittedName>
        <fullName evidence="7">Heptaprenyl diphosphate synthase</fullName>
        <ecNumber evidence="7">2.5.1.30</ecNumber>
    </submittedName>
</protein>
<sequence>MNASPVGAAGVTGRISLRQRLFSSPETKHLSDLVDAGIEKIEAGIKADLNFADALADVTGRYLFEAGGKRVRPMLTLLTAQLGNGATPEVVLAAEAIEITHLASLYHDDVMDEAPIRRGVPSAHAVWGNSTAILTGDLLFARASSLMSRLGERAILLQAATFERLCLGQLHETLGPQEGEDAIEHYIQVLADKTGSLIAAAARVGIVYSGAPEKYEEAVVSFGEKIGIAFQLADDIIDLAPAKDKTGKKSGTDLRAGVPTLPTLLLERQALTDPAAAALLARIRHDVEEGTPEAEADFELAVREVYAHPVTQATREEARRWAAEAVASISILPSGAVKQALSAFAEHIVSRTT</sequence>
<dbReference type="EC" id="2.5.1.30" evidence="7"/>
<dbReference type="InterPro" id="IPR033749">
    <property type="entry name" value="Polyprenyl_synt_CS"/>
</dbReference>
<evidence type="ECO:0000256" key="6">
    <source>
        <dbReference type="RuleBase" id="RU004466"/>
    </source>
</evidence>
<dbReference type="InterPro" id="IPR008949">
    <property type="entry name" value="Isoprenoid_synthase_dom_sf"/>
</dbReference>
<dbReference type="SFLD" id="SFLDG01017">
    <property type="entry name" value="Polyprenyl_Transferase_Like"/>
    <property type="match status" value="1"/>
</dbReference>
<accession>A0A7W3PP34</accession>
<organism evidence="7 8">
    <name type="scientific">Alpinimonas psychrophila</name>
    <dbReference type="NCBI Taxonomy" id="748908"/>
    <lineage>
        <taxon>Bacteria</taxon>
        <taxon>Bacillati</taxon>
        <taxon>Actinomycetota</taxon>
        <taxon>Actinomycetes</taxon>
        <taxon>Micrococcales</taxon>
        <taxon>Microbacteriaceae</taxon>
        <taxon>Alpinimonas</taxon>
    </lineage>
</organism>
<dbReference type="PANTHER" id="PTHR12001">
    <property type="entry name" value="GERANYLGERANYL PYROPHOSPHATE SYNTHASE"/>
    <property type="match status" value="1"/>
</dbReference>
<dbReference type="Pfam" id="PF00348">
    <property type="entry name" value="polyprenyl_synt"/>
    <property type="match status" value="1"/>
</dbReference>
<dbReference type="GO" id="GO:0008299">
    <property type="term" value="P:isoprenoid biosynthetic process"/>
    <property type="evidence" value="ECO:0007669"/>
    <property type="project" value="InterPro"/>
</dbReference>
<dbReference type="CDD" id="cd00685">
    <property type="entry name" value="Trans_IPPS_HT"/>
    <property type="match status" value="1"/>
</dbReference>
<keyword evidence="4" id="KW-0479">Metal-binding</keyword>
<dbReference type="SUPFAM" id="SSF48576">
    <property type="entry name" value="Terpenoid synthases"/>
    <property type="match status" value="1"/>
</dbReference>
<dbReference type="EMBL" id="JACGWU010000005">
    <property type="protein sequence ID" value="MBA8829504.1"/>
    <property type="molecule type" value="Genomic_DNA"/>
</dbReference>
<keyword evidence="8" id="KW-1185">Reference proteome</keyword>
<dbReference type="Gene3D" id="1.10.600.10">
    <property type="entry name" value="Farnesyl Diphosphate Synthase"/>
    <property type="match status" value="1"/>
</dbReference>
<name>A0A7W3PP34_9MICO</name>
<comment type="cofactor">
    <cofactor evidence="1">
        <name>Mg(2+)</name>
        <dbReference type="ChEBI" id="CHEBI:18420"/>
    </cofactor>
</comment>
<proteinExistence type="inferred from homology"/>
<keyword evidence="5" id="KW-0460">Magnesium</keyword>
<evidence type="ECO:0000256" key="4">
    <source>
        <dbReference type="ARBA" id="ARBA00022723"/>
    </source>
</evidence>